<feature type="compositionally biased region" description="Low complexity" evidence="1">
    <location>
        <begin position="39"/>
        <end position="62"/>
    </location>
</feature>
<feature type="compositionally biased region" description="Polar residues" evidence="1">
    <location>
        <begin position="82"/>
        <end position="92"/>
    </location>
</feature>
<keyword evidence="4" id="KW-1185">Reference proteome</keyword>
<feature type="compositionally biased region" description="Low complexity" evidence="1">
    <location>
        <begin position="131"/>
        <end position="155"/>
    </location>
</feature>
<proteinExistence type="predicted"/>
<accession>A0AAV0ASC3</accession>
<feature type="domain" description="BBC1/AIM3 cysteine proteinase-fold" evidence="2">
    <location>
        <begin position="397"/>
        <end position="590"/>
    </location>
</feature>
<evidence type="ECO:0000256" key="1">
    <source>
        <dbReference type="SAM" id="MobiDB-lite"/>
    </source>
</evidence>
<dbReference type="EMBL" id="CALTRL010001384">
    <property type="protein sequence ID" value="CAH7672316.1"/>
    <property type="molecule type" value="Genomic_DNA"/>
</dbReference>
<evidence type="ECO:0000313" key="3">
    <source>
        <dbReference type="EMBL" id="CAH7672316.1"/>
    </source>
</evidence>
<evidence type="ECO:0000313" key="4">
    <source>
        <dbReference type="Proteomes" id="UP001153365"/>
    </source>
</evidence>
<dbReference type="Proteomes" id="UP001153365">
    <property type="component" value="Unassembled WGS sequence"/>
</dbReference>
<feature type="region of interest" description="Disordered" evidence="1">
    <location>
        <begin position="247"/>
        <end position="280"/>
    </location>
</feature>
<sequence>MPILPKSITNLNDKVNSVRKGFNSSLDRAGERTGVFKQSSSTSTSTSGKSSFIVTNTNYNTNNHHHHQGLSKPSPPPPIPRRNQSSNDQQLQPKRAIAPPLPRRNQSISVDQPESSPPPPISKRPPPQPPSYQSSYGPPTFSTSPQPSSSYGPPTIKTPPQATSRYGPPSPPQPILNFSDREVEQDSKKFNPVHPQRPINVPVQNHHKRGQIPFPPFSSFTESDKMAFFELLDEFFLGRRNSNLGGSLANDSQRARYGGHGGQPPPKVSLNTRPPSSTSTTRVATLSQINDGDGNQFKIRGEEELESTKARSVAIYINRSQEWNINRDTWYNSDDPVPTPIQGNRDIKRCSSWSQTGDIRTVKNYVLFSDHSQLWSRLEFDVRRPFPVRSSTAWYRPGGKNFSYKKLVEAAEFYGPRIVEFAEAAESSQRHVGRGECWDLANEALKSFEGTIGEKDILPMTSIDRRHGVLLYHGSARSLRDGEGEWYESEDLGNVRSGDIIEWRTASCGTINPKFTCTLGDPDHTAIIVDASKSNGNSHSSTSFSPHLLGNLTVVEQSLKQLPVRRTYEMSSLTKGQVWIYRAMSVRDLVGGCYESLERLPPCEPCFKE</sequence>
<reference evidence="3" key="1">
    <citation type="submission" date="2022-06" db="EMBL/GenBank/DDBJ databases">
        <authorList>
            <consortium name="SYNGENTA / RWTH Aachen University"/>
        </authorList>
    </citation>
    <scope>NUCLEOTIDE SEQUENCE</scope>
</reference>
<gene>
    <name evidence="3" type="ORF">PPACK8108_LOCUS7123</name>
</gene>
<dbReference type="Pfam" id="PF25459">
    <property type="entry name" value="AIM3_BBC1_C"/>
    <property type="match status" value="1"/>
</dbReference>
<comment type="caution">
    <text evidence="3">The sequence shown here is derived from an EMBL/GenBank/DDBJ whole genome shotgun (WGS) entry which is preliminary data.</text>
</comment>
<dbReference type="AlphaFoldDB" id="A0AAV0ASC3"/>
<name>A0AAV0ASC3_PHAPC</name>
<dbReference type="InterPro" id="IPR057402">
    <property type="entry name" value="AIM3_BBC1_C"/>
</dbReference>
<feature type="compositionally biased region" description="Pro residues" evidence="1">
    <location>
        <begin position="115"/>
        <end position="130"/>
    </location>
</feature>
<organism evidence="3 4">
    <name type="scientific">Phakopsora pachyrhizi</name>
    <name type="common">Asian soybean rust disease fungus</name>
    <dbReference type="NCBI Taxonomy" id="170000"/>
    <lineage>
        <taxon>Eukaryota</taxon>
        <taxon>Fungi</taxon>
        <taxon>Dikarya</taxon>
        <taxon>Basidiomycota</taxon>
        <taxon>Pucciniomycotina</taxon>
        <taxon>Pucciniomycetes</taxon>
        <taxon>Pucciniales</taxon>
        <taxon>Phakopsoraceae</taxon>
        <taxon>Phakopsora</taxon>
    </lineage>
</organism>
<evidence type="ECO:0000259" key="2">
    <source>
        <dbReference type="Pfam" id="PF25459"/>
    </source>
</evidence>
<feature type="region of interest" description="Disordered" evidence="1">
    <location>
        <begin position="22"/>
        <end position="177"/>
    </location>
</feature>
<protein>
    <recommendedName>
        <fullName evidence="2">BBC1/AIM3 cysteine proteinase-fold domain-containing protein</fullName>
    </recommendedName>
</protein>